<keyword evidence="3 12" id="KW-0349">Heme</keyword>
<evidence type="ECO:0000256" key="4">
    <source>
        <dbReference type="ARBA" id="ARBA00022692"/>
    </source>
</evidence>
<accession>A0A2R6W4Q5</accession>
<dbReference type="Pfam" id="PF00173">
    <property type="entry name" value="Cyt-b5"/>
    <property type="match status" value="1"/>
</dbReference>
<dbReference type="PROSITE" id="PS50255">
    <property type="entry name" value="CYTOCHROME_B5_2"/>
    <property type="match status" value="1"/>
</dbReference>
<dbReference type="AlphaFoldDB" id="A0A2R6W4Q5"/>
<dbReference type="GO" id="GO:0009707">
    <property type="term" value="C:chloroplast outer membrane"/>
    <property type="evidence" value="ECO:0007669"/>
    <property type="project" value="EnsemblPlants"/>
</dbReference>
<dbReference type="GO" id="GO:0010319">
    <property type="term" value="C:stromule"/>
    <property type="evidence" value="ECO:0007669"/>
    <property type="project" value="EnsemblPlants"/>
</dbReference>
<keyword evidence="8 12" id="KW-1133">Transmembrane helix</keyword>
<evidence type="ECO:0000256" key="3">
    <source>
        <dbReference type="ARBA" id="ARBA00022617"/>
    </source>
</evidence>
<reference evidence="15" key="1">
    <citation type="journal article" date="2017" name="Cell">
        <title>Insights into land plant evolution garnered from the Marchantia polymorpha genome.</title>
        <authorList>
            <person name="Bowman J.L."/>
            <person name="Kohchi T."/>
            <person name="Yamato K.T."/>
            <person name="Jenkins J."/>
            <person name="Shu S."/>
            <person name="Ishizaki K."/>
            <person name="Yamaoka S."/>
            <person name="Nishihama R."/>
            <person name="Nakamura Y."/>
            <person name="Berger F."/>
            <person name="Adam C."/>
            <person name="Aki S.S."/>
            <person name="Althoff F."/>
            <person name="Araki T."/>
            <person name="Arteaga-Vazquez M.A."/>
            <person name="Balasubrmanian S."/>
            <person name="Barry K."/>
            <person name="Bauer D."/>
            <person name="Boehm C.R."/>
            <person name="Briginshaw L."/>
            <person name="Caballero-Perez J."/>
            <person name="Catarino B."/>
            <person name="Chen F."/>
            <person name="Chiyoda S."/>
            <person name="Chovatia M."/>
            <person name="Davies K.M."/>
            <person name="Delmans M."/>
            <person name="Demura T."/>
            <person name="Dierschke T."/>
            <person name="Dolan L."/>
            <person name="Dorantes-Acosta A.E."/>
            <person name="Eklund D.M."/>
            <person name="Florent S.N."/>
            <person name="Flores-Sandoval E."/>
            <person name="Fujiyama A."/>
            <person name="Fukuzawa H."/>
            <person name="Galik B."/>
            <person name="Grimanelli D."/>
            <person name="Grimwood J."/>
            <person name="Grossniklaus U."/>
            <person name="Hamada T."/>
            <person name="Haseloff J."/>
            <person name="Hetherington A.J."/>
            <person name="Higo A."/>
            <person name="Hirakawa Y."/>
            <person name="Hundley H.N."/>
            <person name="Ikeda Y."/>
            <person name="Inoue K."/>
            <person name="Inoue S.I."/>
            <person name="Ishida S."/>
            <person name="Jia Q."/>
            <person name="Kakita M."/>
            <person name="Kanazawa T."/>
            <person name="Kawai Y."/>
            <person name="Kawashima T."/>
            <person name="Kennedy M."/>
            <person name="Kinose K."/>
            <person name="Kinoshita T."/>
            <person name="Kohara Y."/>
            <person name="Koide E."/>
            <person name="Komatsu K."/>
            <person name="Kopischke S."/>
            <person name="Kubo M."/>
            <person name="Kyozuka J."/>
            <person name="Lagercrantz U."/>
            <person name="Lin S.S."/>
            <person name="Lindquist E."/>
            <person name="Lipzen A.M."/>
            <person name="Lu C.W."/>
            <person name="De Luna E."/>
            <person name="Martienssen R.A."/>
            <person name="Minamino N."/>
            <person name="Mizutani M."/>
            <person name="Mizutani M."/>
            <person name="Mochizuki N."/>
            <person name="Monte I."/>
            <person name="Mosher R."/>
            <person name="Nagasaki H."/>
            <person name="Nakagami H."/>
            <person name="Naramoto S."/>
            <person name="Nishitani K."/>
            <person name="Ohtani M."/>
            <person name="Okamoto T."/>
            <person name="Okumura M."/>
            <person name="Phillips J."/>
            <person name="Pollak B."/>
            <person name="Reinders A."/>
            <person name="Rovekamp M."/>
            <person name="Sano R."/>
            <person name="Sawa S."/>
            <person name="Schmid M.W."/>
            <person name="Shirakawa M."/>
            <person name="Solano R."/>
            <person name="Spunde A."/>
            <person name="Suetsugu N."/>
            <person name="Sugano S."/>
            <person name="Sugiyama A."/>
            <person name="Sun R."/>
            <person name="Suzuki Y."/>
            <person name="Takenaka M."/>
            <person name="Takezawa D."/>
            <person name="Tomogane H."/>
            <person name="Tsuzuki M."/>
            <person name="Ueda T."/>
            <person name="Umeda M."/>
            <person name="Ward J.M."/>
            <person name="Watanabe Y."/>
            <person name="Yazaki K."/>
            <person name="Yokoyama R."/>
            <person name="Yoshitake Y."/>
            <person name="Yotsui I."/>
            <person name="Zachgo S."/>
            <person name="Schmutz J."/>
        </authorList>
    </citation>
    <scope>NUCLEOTIDE SEQUENCE [LARGE SCALE GENOMIC DNA]</scope>
    <source>
        <strain evidence="15">Tak-1</strain>
    </source>
</reference>
<evidence type="ECO:0000256" key="1">
    <source>
        <dbReference type="ARBA" id="ARBA00004131"/>
    </source>
</evidence>
<dbReference type="FunFam" id="3.10.120.10:FF:000002">
    <property type="entry name" value="Cytochrome b5 type B"/>
    <property type="match status" value="1"/>
</dbReference>
<feature type="transmembrane region" description="Helical" evidence="12">
    <location>
        <begin position="115"/>
        <end position="138"/>
    </location>
</feature>
<keyword evidence="2" id="KW-0813">Transport</keyword>
<evidence type="ECO:0000256" key="7">
    <source>
        <dbReference type="ARBA" id="ARBA00022982"/>
    </source>
</evidence>
<dbReference type="InterPro" id="IPR050668">
    <property type="entry name" value="Cytochrome_b5"/>
</dbReference>
<keyword evidence="4 12" id="KW-0812">Transmembrane</keyword>
<evidence type="ECO:0000256" key="5">
    <source>
        <dbReference type="ARBA" id="ARBA00022723"/>
    </source>
</evidence>
<dbReference type="InterPro" id="IPR036400">
    <property type="entry name" value="Cyt_B5-like_heme/steroid_sf"/>
</dbReference>
<dbReference type="PANTHER" id="PTHR19359:SF129">
    <property type="entry name" value="CYTOCHROME B5 ISOFORM B"/>
    <property type="match status" value="1"/>
</dbReference>
<sequence>MVELVLLDEGGVAGPGAGRSQVESMSIEKYTVEEVATHSSADDCWVIIHGKIYDVTKYLDDHPGGDQVLLVSAGEDATEEFDDAGHSTDAWKLMEKYVVGQVDETSVSTTKSSQFLYKTLPTVASVLVLGLVAGVILWRKKRIV</sequence>
<keyword evidence="7" id="KW-0249">Electron transport</keyword>
<comment type="similarity">
    <text evidence="11 12">Belongs to the cytochrome b5 family.</text>
</comment>
<dbReference type="GO" id="GO:0005789">
    <property type="term" value="C:endoplasmic reticulum membrane"/>
    <property type="evidence" value="ECO:0007669"/>
    <property type="project" value="UniProtKB-SubCell"/>
</dbReference>
<evidence type="ECO:0000256" key="10">
    <source>
        <dbReference type="ARBA" id="ARBA00023136"/>
    </source>
</evidence>
<dbReference type="OMA" id="XDAEDIS"/>
<feature type="domain" description="Cytochrome b5 heme-binding" evidence="13">
    <location>
        <begin position="27"/>
        <end position="103"/>
    </location>
</feature>
<evidence type="ECO:0000256" key="12">
    <source>
        <dbReference type="RuleBase" id="RU362121"/>
    </source>
</evidence>
<dbReference type="GO" id="GO:0020037">
    <property type="term" value="F:heme binding"/>
    <property type="evidence" value="ECO:0000318"/>
    <property type="project" value="GO_Central"/>
</dbReference>
<keyword evidence="15" id="KW-1185">Reference proteome</keyword>
<evidence type="ECO:0000259" key="13">
    <source>
        <dbReference type="PROSITE" id="PS50255"/>
    </source>
</evidence>
<keyword evidence="9 12" id="KW-0408">Iron</keyword>
<proteinExistence type="inferred from homology"/>
<dbReference type="PRINTS" id="PR00363">
    <property type="entry name" value="CYTOCHROMEB5"/>
</dbReference>
<dbReference type="InterPro" id="IPR018506">
    <property type="entry name" value="Cyt_B5_heme-BS"/>
</dbReference>
<name>A0A2R6W4Q5_MARPO</name>
<keyword evidence="10 12" id="KW-0472">Membrane</keyword>
<evidence type="ECO:0000256" key="9">
    <source>
        <dbReference type="ARBA" id="ARBA00023004"/>
    </source>
</evidence>
<dbReference type="Gene3D" id="3.10.120.10">
    <property type="entry name" value="Cytochrome b5-like heme/steroid binding domain"/>
    <property type="match status" value="1"/>
</dbReference>
<keyword evidence="6" id="KW-0256">Endoplasmic reticulum</keyword>
<evidence type="ECO:0000256" key="11">
    <source>
        <dbReference type="ARBA" id="ARBA00038168"/>
    </source>
</evidence>
<dbReference type="Gramene" id="Mp1g14810.1">
    <property type="protein sequence ID" value="Mp1g14810.1.cds"/>
    <property type="gene ID" value="Mp1g14810"/>
</dbReference>
<evidence type="ECO:0000256" key="2">
    <source>
        <dbReference type="ARBA" id="ARBA00022448"/>
    </source>
</evidence>
<evidence type="ECO:0000313" key="15">
    <source>
        <dbReference type="Proteomes" id="UP000244005"/>
    </source>
</evidence>
<keyword evidence="5 12" id="KW-0479">Metal-binding</keyword>
<dbReference type="PROSITE" id="PS00191">
    <property type="entry name" value="CYTOCHROME_B5_1"/>
    <property type="match status" value="1"/>
</dbReference>
<dbReference type="InterPro" id="IPR001199">
    <property type="entry name" value="Cyt_B5-like_heme/steroid-bd"/>
</dbReference>
<evidence type="ECO:0000256" key="6">
    <source>
        <dbReference type="ARBA" id="ARBA00022824"/>
    </source>
</evidence>
<gene>
    <name evidence="14" type="ORF">MARPO_0153s0009</name>
</gene>
<dbReference type="EMBL" id="KZ772823">
    <property type="protein sequence ID" value="PTQ28838.1"/>
    <property type="molecule type" value="Genomic_DNA"/>
</dbReference>
<evidence type="ECO:0000256" key="8">
    <source>
        <dbReference type="ARBA" id="ARBA00022989"/>
    </source>
</evidence>
<evidence type="ECO:0000313" key="14">
    <source>
        <dbReference type="EMBL" id="PTQ28838.1"/>
    </source>
</evidence>
<dbReference type="SMART" id="SM01117">
    <property type="entry name" value="Cyt-b5"/>
    <property type="match status" value="1"/>
</dbReference>
<dbReference type="GO" id="GO:0016020">
    <property type="term" value="C:membrane"/>
    <property type="evidence" value="ECO:0000318"/>
    <property type="project" value="GO_Central"/>
</dbReference>
<dbReference type="OrthoDB" id="260519at2759"/>
<protein>
    <recommendedName>
        <fullName evidence="13">Cytochrome b5 heme-binding domain-containing protein</fullName>
    </recommendedName>
</protein>
<dbReference type="SUPFAM" id="SSF55856">
    <property type="entry name" value="Cytochrome b5-like heme/steroid binding domain"/>
    <property type="match status" value="1"/>
</dbReference>
<dbReference type="Proteomes" id="UP000244005">
    <property type="component" value="Unassembled WGS sequence"/>
</dbReference>
<comment type="subcellular location">
    <subcellularLocation>
        <location evidence="1">Endoplasmic reticulum membrane</location>
        <topology evidence="1">Single-pass membrane protein</topology>
        <orientation evidence="1">Cytoplasmic side</orientation>
    </subcellularLocation>
</comment>
<dbReference type="GO" id="GO:0046872">
    <property type="term" value="F:metal ion binding"/>
    <property type="evidence" value="ECO:0007669"/>
    <property type="project" value="UniProtKB-UniRule"/>
</dbReference>
<dbReference type="PANTHER" id="PTHR19359">
    <property type="entry name" value="CYTOCHROME B5"/>
    <property type="match status" value="1"/>
</dbReference>
<organism evidence="14 15">
    <name type="scientific">Marchantia polymorpha</name>
    <name type="common">Common liverwort</name>
    <name type="synonym">Marchantia aquatica</name>
    <dbReference type="NCBI Taxonomy" id="3197"/>
    <lineage>
        <taxon>Eukaryota</taxon>
        <taxon>Viridiplantae</taxon>
        <taxon>Streptophyta</taxon>
        <taxon>Embryophyta</taxon>
        <taxon>Marchantiophyta</taxon>
        <taxon>Marchantiopsida</taxon>
        <taxon>Marchantiidae</taxon>
        <taxon>Marchantiales</taxon>
        <taxon>Marchantiaceae</taxon>
        <taxon>Marchantia</taxon>
    </lineage>
</organism>